<sequence>MTTGKPLTTPPTNLKEAIDWVLRVSGGDGYGGSDVIELVEALKERDVINVDNLYNDLQSHINTLANALKNFIGYAPSGTSGSDFKIDIGGNGIIKPGEIYSKTQPISENKIYTSAYKGSWFTDVNVGYPQNPTETEITCARIFFTAIRLIYEGLTELYYNCKKEWSSQSLSGSGHSDTLNQFMTTNGFSGTQLNTSMKGDIIASQSLQDFNEFTTAYTAAGDNPSLDVFRSQLEQNASTSPSNYPLSTLYILATYAYVQSTSPGTPSFAGYSGLTALAGGAYGFNLGGLGTFVSALLA</sequence>
<dbReference type="Pfam" id="PF12785">
    <property type="entry name" value="VESA1_N"/>
    <property type="match status" value="1"/>
</dbReference>
<dbReference type="EMBL" id="BPLF01000001">
    <property type="protein sequence ID" value="GIX61400.1"/>
    <property type="molecule type" value="Genomic_DNA"/>
</dbReference>
<gene>
    <name evidence="1" type="ORF">BcabD6B2_08350</name>
</gene>
<comment type="caution">
    <text evidence="1">The sequence shown here is derived from an EMBL/GenBank/DDBJ whole genome shotgun (WGS) entry which is preliminary data.</text>
</comment>
<dbReference type="RefSeq" id="XP_067713471.1">
    <property type="nucleotide sequence ID" value="XM_067857370.1"/>
</dbReference>
<dbReference type="InterPro" id="IPR024751">
    <property type="entry name" value="VESA1"/>
</dbReference>
<protein>
    <submittedName>
        <fullName evidence="1">Variant erythrocyte surface antigen-1 family protein</fullName>
    </submittedName>
</protein>
<dbReference type="AlphaFoldDB" id="A0AAV4LNN1"/>
<dbReference type="Proteomes" id="UP001497744">
    <property type="component" value="Unassembled WGS sequence"/>
</dbReference>
<organism evidence="1 2">
    <name type="scientific">Babesia caballi</name>
    <dbReference type="NCBI Taxonomy" id="5871"/>
    <lineage>
        <taxon>Eukaryota</taxon>
        <taxon>Sar</taxon>
        <taxon>Alveolata</taxon>
        <taxon>Apicomplexa</taxon>
        <taxon>Aconoidasida</taxon>
        <taxon>Piroplasmida</taxon>
        <taxon>Babesiidae</taxon>
        <taxon>Babesia</taxon>
    </lineage>
</organism>
<reference evidence="1 2" key="1">
    <citation type="submission" date="2021-06" db="EMBL/GenBank/DDBJ databases">
        <title>Genome sequence of Babesia caballi.</title>
        <authorList>
            <person name="Yamagishi J."/>
            <person name="Kidaka T."/>
            <person name="Ochi A."/>
        </authorList>
    </citation>
    <scope>NUCLEOTIDE SEQUENCE [LARGE SCALE GENOMIC DNA]</scope>
    <source>
        <strain evidence="1">USDA-D6B2</strain>
    </source>
</reference>
<keyword evidence="2" id="KW-1185">Reference proteome</keyword>
<evidence type="ECO:0000313" key="2">
    <source>
        <dbReference type="Proteomes" id="UP001497744"/>
    </source>
</evidence>
<dbReference type="GeneID" id="94192883"/>
<evidence type="ECO:0000313" key="1">
    <source>
        <dbReference type="EMBL" id="GIX61400.1"/>
    </source>
</evidence>
<proteinExistence type="predicted"/>
<name>A0AAV4LNN1_BABCB</name>
<accession>A0AAV4LNN1</accession>